<dbReference type="OrthoDB" id="9790326at2"/>
<gene>
    <name evidence="2" type="ORF">LV85_01222</name>
</gene>
<dbReference type="InterPro" id="IPR009325">
    <property type="entry name" value="DUF983"/>
</dbReference>
<feature type="transmembrane region" description="Helical" evidence="1">
    <location>
        <begin position="86"/>
        <end position="105"/>
    </location>
</feature>
<keyword evidence="1" id="KW-1133">Transmembrane helix</keyword>
<keyword evidence="3" id="KW-1185">Reference proteome</keyword>
<keyword evidence="1" id="KW-0812">Transmembrane</keyword>
<organism evidence="2 3">
    <name type="scientific">Algoriphagus chordae</name>
    <dbReference type="NCBI Taxonomy" id="237019"/>
    <lineage>
        <taxon>Bacteria</taxon>
        <taxon>Pseudomonadati</taxon>
        <taxon>Bacteroidota</taxon>
        <taxon>Cytophagia</taxon>
        <taxon>Cytophagales</taxon>
        <taxon>Cyclobacteriaceae</taxon>
        <taxon>Algoriphagus</taxon>
    </lineage>
</organism>
<feature type="transmembrane region" description="Helical" evidence="1">
    <location>
        <begin position="60"/>
        <end position="80"/>
    </location>
</feature>
<dbReference type="RefSeq" id="WP_111317296.1">
    <property type="nucleotide sequence ID" value="NZ_QKZT01000004.1"/>
</dbReference>
<keyword evidence="1" id="KW-0472">Membrane</keyword>
<name>A0A2W7R313_9BACT</name>
<dbReference type="Proteomes" id="UP000248882">
    <property type="component" value="Unassembled WGS sequence"/>
</dbReference>
<evidence type="ECO:0000313" key="2">
    <source>
        <dbReference type="EMBL" id="PZX54884.1"/>
    </source>
</evidence>
<dbReference type="Pfam" id="PF06170">
    <property type="entry name" value="DUF983"/>
    <property type="match status" value="1"/>
</dbReference>
<evidence type="ECO:0000256" key="1">
    <source>
        <dbReference type="SAM" id="Phobius"/>
    </source>
</evidence>
<sequence>MSDKSTIKAILGAKCPQCHEGDLFSVPVNSFRKLSDVNKSCSECGANFHAEPDFFYGAMYVNYGFSVALVIITMIVLNVFMDRPELWMYLTTVAISNLVLLPLMLRYSKVLYLYNVGKLKYRGY</sequence>
<reference evidence="2 3" key="1">
    <citation type="submission" date="2018-06" db="EMBL/GenBank/DDBJ databases">
        <title>Genomic Encyclopedia of Archaeal and Bacterial Type Strains, Phase II (KMG-II): from individual species to whole genera.</title>
        <authorList>
            <person name="Goeker M."/>
        </authorList>
    </citation>
    <scope>NUCLEOTIDE SEQUENCE [LARGE SCALE GENOMIC DNA]</scope>
    <source>
        <strain evidence="2 3">DSM 19830</strain>
    </source>
</reference>
<protein>
    <submittedName>
        <fullName evidence="2">Uncharacterized protein (DUF983 family)</fullName>
    </submittedName>
</protein>
<dbReference type="AlphaFoldDB" id="A0A2W7R313"/>
<evidence type="ECO:0000313" key="3">
    <source>
        <dbReference type="Proteomes" id="UP000248882"/>
    </source>
</evidence>
<dbReference type="EMBL" id="QKZT01000004">
    <property type="protein sequence ID" value="PZX54884.1"/>
    <property type="molecule type" value="Genomic_DNA"/>
</dbReference>
<proteinExistence type="predicted"/>
<accession>A0A2W7R313</accession>
<comment type="caution">
    <text evidence="2">The sequence shown here is derived from an EMBL/GenBank/DDBJ whole genome shotgun (WGS) entry which is preliminary data.</text>
</comment>